<evidence type="ECO:0000313" key="3">
    <source>
        <dbReference type="Proteomes" id="UP000184267"/>
    </source>
</evidence>
<reference evidence="2 3" key="1">
    <citation type="submission" date="2016-10" db="EMBL/GenBank/DDBJ databases">
        <title>Genome sequence of the basidiomycete white-rot fungus Trametes pubescens.</title>
        <authorList>
            <person name="Makela M.R."/>
            <person name="Granchi Z."/>
            <person name="Peng M."/>
            <person name="De Vries R.P."/>
            <person name="Grigoriev I."/>
            <person name="Riley R."/>
            <person name="Hilden K."/>
        </authorList>
    </citation>
    <scope>NUCLEOTIDE SEQUENCE [LARGE SCALE GENOMIC DNA]</scope>
    <source>
        <strain evidence="2 3">FBCC735</strain>
    </source>
</reference>
<evidence type="ECO:0000313" key="2">
    <source>
        <dbReference type="EMBL" id="OJT04942.1"/>
    </source>
</evidence>
<feature type="region of interest" description="Disordered" evidence="1">
    <location>
        <begin position="82"/>
        <end position="155"/>
    </location>
</feature>
<sequence>MPTMDHPTATRTRGETGASNKDLQGKADSIRQAVTQRSPSRDHPDHFEALVAVAKLRLSDAANSEAIEAILAGGAPRYEASCLRPEDDRDDGKDLLGRPPLTPDENISNAGKLAKRPPVAPPSGAAAPRKMMTPTDMVKHVRNRKSSTQRDPGVLPLTRNELGLFEFQEGTTVMVNTLRFERPARLRRGTIASFAKYPPYVEPNWNPISLPPPQGQLCHRYMVIMDDTREVLGPFRTVLGEILPANGLMSAKLNTQA</sequence>
<protein>
    <submittedName>
        <fullName evidence="2">Uncharacterized protein</fullName>
    </submittedName>
</protein>
<dbReference type="AlphaFoldDB" id="A0A1M2VBH4"/>
<accession>A0A1M2VBH4</accession>
<dbReference type="EMBL" id="MNAD01001502">
    <property type="protein sequence ID" value="OJT04942.1"/>
    <property type="molecule type" value="Genomic_DNA"/>
</dbReference>
<dbReference type="Proteomes" id="UP000184267">
    <property type="component" value="Unassembled WGS sequence"/>
</dbReference>
<name>A0A1M2VBH4_TRAPU</name>
<proteinExistence type="predicted"/>
<evidence type="ECO:0000256" key="1">
    <source>
        <dbReference type="SAM" id="MobiDB-lite"/>
    </source>
</evidence>
<dbReference type="OrthoDB" id="10503311at2759"/>
<gene>
    <name evidence="2" type="ORF">TRAPUB_4284</name>
</gene>
<organism evidence="2 3">
    <name type="scientific">Trametes pubescens</name>
    <name type="common">White-rot fungus</name>
    <dbReference type="NCBI Taxonomy" id="154538"/>
    <lineage>
        <taxon>Eukaryota</taxon>
        <taxon>Fungi</taxon>
        <taxon>Dikarya</taxon>
        <taxon>Basidiomycota</taxon>
        <taxon>Agaricomycotina</taxon>
        <taxon>Agaricomycetes</taxon>
        <taxon>Polyporales</taxon>
        <taxon>Polyporaceae</taxon>
        <taxon>Trametes</taxon>
    </lineage>
</organism>
<feature type="region of interest" description="Disordered" evidence="1">
    <location>
        <begin position="1"/>
        <end position="46"/>
    </location>
</feature>
<keyword evidence="3" id="KW-1185">Reference proteome</keyword>
<feature type="compositionally biased region" description="Basic and acidic residues" evidence="1">
    <location>
        <begin position="84"/>
        <end position="96"/>
    </location>
</feature>
<comment type="caution">
    <text evidence="2">The sequence shown here is derived from an EMBL/GenBank/DDBJ whole genome shotgun (WGS) entry which is preliminary data.</text>
</comment>